<evidence type="ECO:0000313" key="2">
    <source>
        <dbReference type="Proteomes" id="UP001524473"/>
    </source>
</evidence>
<reference evidence="1 2" key="1">
    <citation type="submission" date="2022-06" db="EMBL/GenBank/DDBJ databases">
        <title>Isolation of gut microbiota from human fecal samples.</title>
        <authorList>
            <person name="Pamer E.G."/>
            <person name="Barat B."/>
            <person name="Waligurski E."/>
            <person name="Medina S."/>
            <person name="Paddock L."/>
            <person name="Mostad J."/>
        </authorList>
    </citation>
    <scope>NUCLEOTIDE SEQUENCE [LARGE SCALE GENOMIC DNA]</scope>
    <source>
        <strain evidence="1 2">DFI.9.73</strain>
    </source>
</reference>
<evidence type="ECO:0000313" key="1">
    <source>
        <dbReference type="EMBL" id="MCQ4840380.1"/>
    </source>
</evidence>
<dbReference type="InterPro" id="IPR012808">
    <property type="entry name" value="CHP02453"/>
</dbReference>
<sequence>MPFSKETLNFLVENRLNDSRSWFHEHNKEYRSLVLQPLQELVLSLTPAMLEIDGEFITEPRVDKTISRIWRDTRYTHDPSLYRENMWIIFKRGRMHTTEFPGIYFEITPDGFGYGCGFYHASTSYMNTLRKSILEGSPVFLTAQKAFSAQDIYQIEGDLFKRPRYREYPDSLREWLERRNISLNAESHDFELLFSPGLSEKLIANLKLLAPMYRFLLETALREQREGTALELLQRS</sequence>
<dbReference type="Pfam" id="PF09365">
    <property type="entry name" value="DUF2461"/>
    <property type="match status" value="1"/>
</dbReference>
<organism evidence="1 2">
    <name type="scientific">Neglectibacter timonensis</name>
    <dbReference type="NCBI Taxonomy" id="1776382"/>
    <lineage>
        <taxon>Bacteria</taxon>
        <taxon>Bacillati</taxon>
        <taxon>Bacillota</taxon>
        <taxon>Clostridia</taxon>
        <taxon>Eubacteriales</taxon>
        <taxon>Oscillospiraceae</taxon>
        <taxon>Neglectibacter</taxon>
    </lineage>
</organism>
<dbReference type="EMBL" id="JANFZH010000023">
    <property type="protein sequence ID" value="MCQ4840380.1"/>
    <property type="molecule type" value="Genomic_DNA"/>
</dbReference>
<accession>A0ABT1S0M3</accession>
<dbReference type="RefSeq" id="WP_256191957.1">
    <property type="nucleotide sequence ID" value="NZ_CATZHN010000011.1"/>
</dbReference>
<dbReference type="InterPro" id="IPR015996">
    <property type="entry name" value="UCP028451"/>
</dbReference>
<proteinExistence type="predicted"/>
<keyword evidence="2" id="KW-1185">Reference proteome</keyword>
<dbReference type="PIRSF" id="PIRSF028451">
    <property type="entry name" value="UCP028451"/>
    <property type="match status" value="1"/>
</dbReference>
<dbReference type="Proteomes" id="UP001524473">
    <property type="component" value="Unassembled WGS sequence"/>
</dbReference>
<name>A0ABT1S0M3_9FIRM</name>
<protein>
    <submittedName>
        <fullName evidence="1">DUF2461 domain-containing protein</fullName>
    </submittedName>
</protein>
<dbReference type="PANTHER" id="PTHR36452">
    <property type="entry name" value="CHROMOSOME 12, WHOLE GENOME SHOTGUN SEQUENCE"/>
    <property type="match status" value="1"/>
</dbReference>
<dbReference type="PANTHER" id="PTHR36452:SF1">
    <property type="entry name" value="DUF2461 DOMAIN-CONTAINING PROTEIN"/>
    <property type="match status" value="1"/>
</dbReference>
<gene>
    <name evidence="1" type="ORF">NE695_10710</name>
</gene>
<comment type="caution">
    <text evidence="1">The sequence shown here is derived from an EMBL/GenBank/DDBJ whole genome shotgun (WGS) entry which is preliminary data.</text>
</comment>